<dbReference type="SMART" id="SM00225">
    <property type="entry name" value="BTB"/>
    <property type="match status" value="1"/>
</dbReference>
<dbReference type="SUPFAM" id="SSF54695">
    <property type="entry name" value="POZ domain"/>
    <property type="match status" value="1"/>
</dbReference>
<dbReference type="PROSITE" id="PS50097">
    <property type="entry name" value="BTB"/>
    <property type="match status" value="1"/>
</dbReference>
<reference evidence="2 3" key="1">
    <citation type="submission" date="2017-07" db="EMBL/GenBank/DDBJ databases">
        <title>Genome sequence of the Sordaria macrospora wild type strain R19027.</title>
        <authorList>
            <person name="Nowrousian M."/>
            <person name="Teichert I."/>
            <person name="Kueck U."/>
        </authorList>
    </citation>
    <scope>NUCLEOTIDE SEQUENCE [LARGE SCALE GENOMIC DNA]</scope>
    <source>
        <strain evidence="2 3">R19027</strain>
        <tissue evidence="2">Mycelium</tissue>
    </source>
</reference>
<name>A0A8S9A2W8_SORMA</name>
<evidence type="ECO:0000259" key="1">
    <source>
        <dbReference type="PROSITE" id="PS50097"/>
    </source>
</evidence>
<dbReference type="InterPro" id="IPR011333">
    <property type="entry name" value="SKP1/BTB/POZ_sf"/>
</dbReference>
<organism evidence="2 3">
    <name type="scientific">Sordaria macrospora</name>
    <dbReference type="NCBI Taxonomy" id="5147"/>
    <lineage>
        <taxon>Eukaryota</taxon>
        <taxon>Fungi</taxon>
        <taxon>Dikarya</taxon>
        <taxon>Ascomycota</taxon>
        <taxon>Pezizomycotina</taxon>
        <taxon>Sordariomycetes</taxon>
        <taxon>Sordariomycetidae</taxon>
        <taxon>Sordariales</taxon>
        <taxon>Sordariaceae</taxon>
        <taxon>Sordaria</taxon>
    </lineage>
</organism>
<evidence type="ECO:0000313" key="2">
    <source>
        <dbReference type="EMBL" id="KAA8634915.1"/>
    </source>
</evidence>
<feature type="domain" description="BTB" evidence="1">
    <location>
        <begin position="20"/>
        <end position="92"/>
    </location>
</feature>
<protein>
    <recommendedName>
        <fullName evidence="1">BTB domain-containing protein</fullName>
    </recommendedName>
</protein>
<accession>A0A8S9A2W8</accession>
<dbReference type="Pfam" id="PF00651">
    <property type="entry name" value="BTB"/>
    <property type="match status" value="1"/>
</dbReference>
<comment type="caution">
    <text evidence="2">The sequence shown here is derived from an EMBL/GenBank/DDBJ whole genome shotgun (WGS) entry which is preliminary data.</text>
</comment>
<dbReference type="PANTHER" id="PTHR47843">
    <property type="entry name" value="BTB DOMAIN-CONTAINING PROTEIN-RELATED"/>
    <property type="match status" value="1"/>
</dbReference>
<dbReference type="InterPro" id="IPR000210">
    <property type="entry name" value="BTB/POZ_dom"/>
</dbReference>
<dbReference type="Proteomes" id="UP000433876">
    <property type="component" value="Unassembled WGS sequence"/>
</dbReference>
<gene>
    <name evidence="2" type="ORF">SMACR_07601</name>
</gene>
<dbReference type="Gene3D" id="3.30.710.10">
    <property type="entry name" value="Potassium Channel Kv1.1, Chain A"/>
    <property type="match status" value="1"/>
</dbReference>
<dbReference type="CDD" id="cd18186">
    <property type="entry name" value="BTB_POZ_ZBTB_KLHL-like"/>
    <property type="match status" value="1"/>
</dbReference>
<dbReference type="AlphaFoldDB" id="A0A8S9A2W8"/>
<sequence length="282" mass="32344">MITRMSNPDFTTYFNTTLFSDATLSYLTITGFRHELPVHRLILSLHSPFFASAFTLPFRESSSDPDHLNQKPTIHLHGDDPDALLSVIRWCYGHTLYQLDGDDDLETQLAYKDLITLSFTAEEEQAIAGLLLHLMKVYVMADKYDIPALREEVLVHYDRLAPLLVLHKLPLEMFEGMVDVIYGTGLGKGDKLRKKFMGDLAGEVCPADGEKEGKERMKKVLRMGNDWEMEEVEKIVRGCVFKVRSVGMGREWKREFMRDVKRKVRRVVKRWRGGKGSAGSSW</sequence>
<proteinExistence type="predicted"/>
<dbReference type="VEuPathDB" id="FungiDB:SMAC_07601"/>
<dbReference type="EMBL" id="NMPR01000017">
    <property type="protein sequence ID" value="KAA8634915.1"/>
    <property type="molecule type" value="Genomic_DNA"/>
</dbReference>
<evidence type="ECO:0000313" key="3">
    <source>
        <dbReference type="Proteomes" id="UP000433876"/>
    </source>
</evidence>